<gene>
    <name evidence="2" type="ORF">HPBE_LOCUS5737</name>
</gene>
<name>A0A183FGF9_HELPZ</name>
<proteinExistence type="predicted"/>
<keyword evidence="3" id="KW-1185">Reference proteome</keyword>
<reference evidence="2 3" key="1">
    <citation type="submission" date="2018-11" db="EMBL/GenBank/DDBJ databases">
        <authorList>
            <consortium name="Pathogen Informatics"/>
        </authorList>
    </citation>
    <scope>NUCLEOTIDE SEQUENCE [LARGE SCALE GENOMIC DNA]</scope>
</reference>
<sequence length="83" mass="9074">MRLSRWSSSDDDDNKDRKQNAKPETQLATMAAGRPVQAPSASPSPTPPSPPAKKTVPTPASSSAPQYKVYAVPFRHILRQMRS</sequence>
<organism evidence="3 4">
    <name type="scientific">Heligmosomoides polygyrus</name>
    <name type="common">Parasitic roundworm</name>
    <dbReference type="NCBI Taxonomy" id="6339"/>
    <lineage>
        <taxon>Eukaryota</taxon>
        <taxon>Metazoa</taxon>
        <taxon>Ecdysozoa</taxon>
        <taxon>Nematoda</taxon>
        <taxon>Chromadorea</taxon>
        <taxon>Rhabditida</taxon>
        <taxon>Rhabditina</taxon>
        <taxon>Rhabditomorpha</taxon>
        <taxon>Strongyloidea</taxon>
        <taxon>Heligmosomidae</taxon>
        <taxon>Heligmosomoides</taxon>
    </lineage>
</organism>
<evidence type="ECO:0000256" key="1">
    <source>
        <dbReference type="SAM" id="MobiDB-lite"/>
    </source>
</evidence>
<protein>
    <submittedName>
        <fullName evidence="2 4">Uncharacterized protein</fullName>
    </submittedName>
</protein>
<dbReference type="EMBL" id="UZAH01025530">
    <property type="protein sequence ID" value="VDO65651.1"/>
    <property type="molecule type" value="Genomic_DNA"/>
</dbReference>
<evidence type="ECO:0000313" key="3">
    <source>
        <dbReference type="Proteomes" id="UP000050761"/>
    </source>
</evidence>
<evidence type="ECO:0000313" key="2">
    <source>
        <dbReference type="EMBL" id="VDO65651.1"/>
    </source>
</evidence>
<feature type="compositionally biased region" description="Pro residues" evidence="1">
    <location>
        <begin position="42"/>
        <end position="51"/>
    </location>
</feature>
<dbReference type="Proteomes" id="UP000050761">
    <property type="component" value="Unassembled WGS sequence"/>
</dbReference>
<accession>A0A3P7WWF0</accession>
<feature type="compositionally biased region" description="Low complexity" evidence="1">
    <location>
        <begin position="52"/>
        <end position="61"/>
    </location>
</feature>
<evidence type="ECO:0000313" key="4">
    <source>
        <dbReference type="WBParaSite" id="HPBE_0000573601-mRNA-1"/>
    </source>
</evidence>
<dbReference type="AlphaFoldDB" id="A0A183FGF9"/>
<dbReference type="WBParaSite" id="HPBE_0000573601-mRNA-1">
    <property type="protein sequence ID" value="HPBE_0000573601-mRNA-1"/>
    <property type="gene ID" value="HPBE_0000573601"/>
</dbReference>
<reference evidence="4" key="2">
    <citation type="submission" date="2019-09" db="UniProtKB">
        <authorList>
            <consortium name="WormBaseParasite"/>
        </authorList>
    </citation>
    <scope>IDENTIFICATION</scope>
</reference>
<feature type="region of interest" description="Disordered" evidence="1">
    <location>
        <begin position="1"/>
        <end position="68"/>
    </location>
</feature>
<accession>A0A183FGF9</accession>